<accession>A0A9D9DJC6</accession>
<sequence length="103" mass="12010">MQYWVKEMEDIGFEMEKIRQGAYTLSEPMKQLEVDIRNHALNYNNNHIVKWCLANTQAKVNVNGNIQPSKLNSRLKRIKGTSGTIIAYATLQRYKLDYEAMTK</sequence>
<dbReference type="EMBL" id="JADINA010000019">
    <property type="protein sequence ID" value="MBO8426209.1"/>
    <property type="molecule type" value="Genomic_DNA"/>
</dbReference>
<dbReference type="PANTHER" id="PTHR41287:SF1">
    <property type="entry name" value="PROTEIN YMFN"/>
    <property type="match status" value="1"/>
</dbReference>
<evidence type="ECO:0000313" key="2">
    <source>
        <dbReference type="EMBL" id="MBO8426209.1"/>
    </source>
</evidence>
<dbReference type="PANTHER" id="PTHR41287">
    <property type="match status" value="1"/>
</dbReference>
<dbReference type="AlphaFoldDB" id="A0A9D9DJC6"/>
<proteinExistence type="predicted"/>
<dbReference type="InterPro" id="IPR005021">
    <property type="entry name" value="Terminase_largesu-like"/>
</dbReference>
<reference evidence="2" key="2">
    <citation type="journal article" date="2021" name="PeerJ">
        <title>Extensive microbial diversity within the chicken gut microbiome revealed by metagenomics and culture.</title>
        <authorList>
            <person name="Gilroy R."/>
            <person name="Ravi A."/>
            <person name="Getino M."/>
            <person name="Pursley I."/>
            <person name="Horton D.L."/>
            <person name="Alikhan N.F."/>
            <person name="Baker D."/>
            <person name="Gharbi K."/>
            <person name="Hall N."/>
            <person name="Watson M."/>
            <person name="Adriaenssens E.M."/>
            <person name="Foster-Nyarko E."/>
            <person name="Jarju S."/>
            <person name="Secka A."/>
            <person name="Antonio M."/>
            <person name="Oren A."/>
            <person name="Chaudhuri R.R."/>
            <person name="La Ragione R."/>
            <person name="Hildebrand F."/>
            <person name="Pallen M.J."/>
        </authorList>
    </citation>
    <scope>NUCLEOTIDE SEQUENCE</scope>
    <source>
        <strain evidence="2">17113</strain>
    </source>
</reference>
<dbReference type="Pfam" id="PF20441">
    <property type="entry name" value="TerL_nuclease"/>
    <property type="match status" value="1"/>
</dbReference>
<dbReference type="Proteomes" id="UP000823634">
    <property type="component" value="Unassembled WGS sequence"/>
</dbReference>
<protein>
    <recommendedName>
        <fullName evidence="1">Terminase large subunit-like endonuclease domain-containing protein</fullName>
    </recommendedName>
</protein>
<feature type="domain" description="Terminase large subunit-like endonuclease" evidence="1">
    <location>
        <begin position="2"/>
        <end position="78"/>
    </location>
</feature>
<evidence type="ECO:0000313" key="3">
    <source>
        <dbReference type="Proteomes" id="UP000823634"/>
    </source>
</evidence>
<reference evidence="2" key="1">
    <citation type="submission" date="2020-10" db="EMBL/GenBank/DDBJ databases">
        <authorList>
            <person name="Gilroy R."/>
        </authorList>
    </citation>
    <scope>NUCLEOTIDE SEQUENCE</scope>
    <source>
        <strain evidence="2">17113</strain>
    </source>
</reference>
<dbReference type="GO" id="GO:0004519">
    <property type="term" value="F:endonuclease activity"/>
    <property type="evidence" value="ECO:0007669"/>
    <property type="project" value="InterPro"/>
</dbReference>
<organism evidence="2 3">
    <name type="scientific">Candidatus Alloenteromonas pullistercoris</name>
    <dbReference type="NCBI Taxonomy" id="2840785"/>
    <lineage>
        <taxon>Bacteria</taxon>
        <taxon>Bacillati</taxon>
        <taxon>Bacillota</taxon>
        <taxon>Bacillota incertae sedis</taxon>
        <taxon>Candidatus Alloenteromonas</taxon>
    </lineage>
</organism>
<gene>
    <name evidence="2" type="ORF">IAC61_02680</name>
</gene>
<comment type="caution">
    <text evidence="2">The sequence shown here is derived from an EMBL/GenBank/DDBJ whole genome shotgun (WGS) entry which is preliminary data.</text>
</comment>
<dbReference type="InterPro" id="IPR046462">
    <property type="entry name" value="TerL_nuclease"/>
</dbReference>
<evidence type="ECO:0000259" key="1">
    <source>
        <dbReference type="Pfam" id="PF20441"/>
    </source>
</evidence>
<name>A0A9D9DJC6_9FIRM</name>